<dbReference type="EMBL" id="CCKQ01003596">
    <property type="protein sequence ID" value="CDW74728.1"/>
    <property type="molecule type" value="Genomic_DNA"/>
</dbReference>
<evidence type="ECO:0000256" key="1">
    <source>
        <dbReference type="SAM" id="MobiDB-lite"/>
    </source>
</evidence>
<keyword evidence="3" id="KW-1185">Reference proteome</keyword>
<gene>
    <name evidence="2" type="primary">Contig14395.g15341</name>
    <name evidence="2" type="ORF">STYLEM_3710</name>
</gene>
<sequence>MGKKVQMYQSDKNQSSIEITNNDLSTLNCDYTRDTFKIMRKDRTTIKKKKKSKNQSNQKCKTKQKLDSQMKGYQNNDNQKSLQIKEKSLQITNTRAKKVNKNQKSIFKKNIENNSNINPKEHFLSLVNFNTMNLNRLGFGLTLVEENESIQAITQEPIKIQSENFDNPFFIHDSVQKSVICDNNNKQFRGINQPALQKSQGIEDEIKLIEDYYLEYQSQFKKLQQN</sequence>
<name>A0A077ZZU4_STYLE</name>
<feature type="region of interest" description="Disordered" evidence="1">
    <location>
        <begin position="45"/>
        <end position="79"/>
    </location>
</feature>
<dbReference type="AlphaFoldDB" id="A0A077ZZU4"/>
<evidence type="ECO:0000313" key="2">
    <source>
        <dbReference type="EMBL" id="CDW74728.1"/>
    </source>
</evidence>
<reference evidence="2 3" key="1">
    <citation type="submission" date="2014-06" db="EMBL/GenBank/DDBJ databases">
        <authorList>
            <person name="Swart Estienne"/>
        </authorList>
    </citation>
    <scope>NUCLEOTIDE SEQUENCE [LARGE SCALE GENOMIC DNA]</scope>
    <source>
        <strain evidence="2 3">130c</strain>
    </source>
</reference>
<organism evidence="2 3">
    <name type="scientific">Stylonychia lemnae</name>
    <name type="common">Ciliate</name>
    <dbReference type="NCBI Taxonomy" id="5949"/>
    <lineage>
        <taxon>Eukaryota</taxon>
        <taxon>Sar</taxon>
        <taxon>Alveolata</taxon>
        <taxon>Ciliophora</taxon>
        <taxon>Intramacronucleata</taxon>
        <taxon>Spirotrichea</taxon>
        <taxon>Stichotrichia</taxon>
        <taxon>Sporadotrichida</taxon>
        <taxon>Oxytrichidae</taxon>
        <taxon>Stylonychinae</taxon>
        <taxon>Stylonychia</taxon>
    </lineage>
</organism>
<dbReference type="InParanoid" id="A0A077ZZU4"/>
<evidence type="ECO:0000313" key="3">
    <source>
        <dbReference type="Proteomes" id="UP000039865"/>
    </source>
</evidence>
<dbReference type="Proteomes" id="UP000039865">
    <property type="component" value="Unassembled WGS sequence"/>
</dbReference>
<accession>A0A077ZZU4</accession>
<proteinExistence type="predicted"/>
<protein>
    <submittedName>
        <fullName evidence="2">Uncharacterized protein</fullName>
    </submittedName>
</protein>